<evidence type="ECO:0000256" key="9">
    <source>
        <dbReference type="ARBA" id="ARBA00023010"/>
    </source>
</evidence>
<dbReference type="GO" id="GO:0006999">
    <property type="term" value="P:nuclear pore organization"/>
    <property type="evidence" value="ECO:0007669"/>
    <property type="project" value="TreeGrafter"/>
</dbReference>
<evidence type="ECO:0000256" key="7">
    <source>
        <dbReference type="ARBA" id="ARBA00022927"/>
    </source>
</evidence>
<keyword evidence="11 13" id="KW-0472">Membrane</keyword>
<keyword evidence="15" id="KW-1185">Reference proteome</keyword>
<sequence length="413" mass="45861">MIGRLGADGGVQHTKTKTDTESLVMKHRFLGFLIWQSLQSTLVFFLSITLLSPFLSSSSSSITSLFLSFIFFHLSLILFSSSLFLVSSPQPLPGVSLSELFFGLLKLIFVFYGGGQPFPPDFRRRLRVTSGFLVFVASSSVSAFLSLLSLSGLELGLGLRGFALGLVYASHYLFTNRWVLDFPILQRPLFFSYKMGIRKAVVKAVSLSSAGYLVSLVLPIFVSDRKMAMRALVVEQIVFYFASCVVFLCWELNRHLLQVCAWSARIASSLTIRSHKEDRLGVAQLSGCNAATITTLLACLLAVETLMGKKTHLQPSNTQYPANIKWAALSPTTATLGITSNKKDGPHYLKAYSMADILRTSIYQIVSNFHHEMDTSSKSGLLEKDWISNGKPLYGSRELIVHKLKMFLEYQAN</sequence>
<accession>A0AAD5GA12</accession>
<dbReference type="PANTHER" id="PTHR13269:SF6">
    <property type="entry name" value="NUCLEOPORIN NDC1"/>
    <property type="match status" value="1"/>
</dbReference>
<reference evidence="14" key="1">
    <citation type="submission" date="2022-06" db="EMBL/GenBank/DDBJ databases">
        <title>Uncovering the hologenomic basis of an extraordinary plant invasion.</title>
        <authorList>
            <person name="Bieker V.C."/>
            <person name="Martin M.D."/>
            <person name="Gilbert T."/>
            <person name="Hodgins K."/>
            <person name="Battlay P."/>
            <person name="Petersen B."/>
            <person name="Wilson J."/>
        </authorList>
    </citation>
    <scope>NUCLEOTIDE SEQUENCE</scope>
    <source>
        <strain evidence="14">AA19_3_7</strain>
        <tissue evidence="14">Leaf</tissue>
    </source>
</reference>
<feature type="transmembrane region" description="Helical" evidence="13">
    <location>
        <begin position="92"/>
        <end position="112"/>
    </location>
</feature>
<dbReference type="PANTHER" id="PTHR13269">
    <property type="entry name" value="NUCLEOPORIN NDC1"/>
    <property type="match status" value="1"/>
</dbReference>
<dbReference type="InterPro" id="IPR019049">
    <property type="entry name" value="Nucleoporin_prot_Ndc1/Nup"/>
</dbReference>
<keyword evidence="9" id="KW-0811">Translocation</keyword>
<gene>
    <name evidence="14" type="ORF">M8C21_008789</name>
</gene>
<evidence type="ECO:0000256" key="8">
    <source>
        <dbReference type="ARBA" id="ARBA00022989"/>
    </source>
</evidence>
<evidence type="ECO:0000256" key="3">
    <source>
        <dbReference type="ARBA" id="ARBA00005760"/>
    </source>
</evidence>
<evidence type="ECO:0000256" key="5">
    <source>
        <dbReference type="ARBA" id="ARBA00022692"/>
    </source>
</evidence>
<dbReference type="GO" id="GO:0031965">
    <property type="term" value="C:nuclear membrane"/>
    <property type="evidence" value="ECO:0007669"/>
    <property type="project" value="UniProtKB-SubCell"/>
</dbReference>
<keyword evidence="8 13" id="KW-1133">Transmembrane helix</keyword>
<feature type="transmembrane region" description="Helical" evidence="13">
    <location>
        <begin position="200"/>
        <end position="222"/>
    </location>
</feature>
<proteinExistence type="inferred from homology"/>
<feature type="transmembrane region" description="Helical" evidence="13">
    <location>
        <begin position="132"/>
        <end position="153"/>
    </location>
</feature>
<dbReference type="AlphaFoldDB" id="A0AAD5GA12"/>
<dbReference type="GO" id="GO:0070762">
    <property type="term" value="C:nuclear pore transmembrane ring"/>
    <property type="evidence" value="ECO:0007669"/>
    <property type="project" value="TreeGrafter"/>
</dbReference>
<dbReference type="EMBL" id="JAMZMK010010118">
    <property type="protein sequence ID" value="KAI7732911.1"/>
    <property type="molecule type" value="Genomic_DNA"/>
</dbReference>
<evidence type="ECO:0000313" key="15">
    <source>
        <dbReference type="Proteomes" id="UP001206925"/>
    </source>
</evidence>
<feature type="transmembrane region" description="Helical" evidence="13">
    <location>
        <begin position="159"/>
        <end position="179"/>
    </location>
</feature>
<comment type="subcellular location">
    <subcellularLocation>
        <location evidence="1">Nucleus membrane</location>
        <topology evidence="1">Multi-pass membrane protein</topology>
    </subcellularLocation>
    <subcellularLocation>
        <location evidence="2">Nucleus</location>
        <location evidence="2">Nuclear pore complex</location>
    </subcellularLocation>
</comment>
<keyword evidence="6" id="KW-0509">mRNA transport</keyword>
<evidence type="ECO:0008006" key="16">
    <source>
        <dbReference type="Google" id="ProtNLM"/>
    </source>
</evidence>
<evidence type="ECO:0000256" key="1">
    <source>
        <dbReference type="ARBA" id="ARBA00004232"/>
    </source>
</evidence>
<protein>
    <recommendedName>
        <fullName evidence="16">Transmembrane protein</fullName>
    </recommendedName>
</protein>
<dbReference type="GO" id="GO:0030674">
    <property type="term" value="F:protein-macromolecule adaptor activity"/>
    <property type="evidence" value="ECO:0007669"/>
    <property type="project" value="TreeGrafter"/>
</dbReference>
<keyword evidence="5 13" id="KW-0812">Transmembrane</keyword>
<evidence type="ECO:0000313" key="14">
    <source>
        <dbReference type="EMBL" id="KAI7732911.1"/>
    </source>
</evidence>
<organism evidence="14 15">
    <name type="scientific">Ambrosia artemisiifolia</name>
    <name type="common">Common ragweed</name>
    <dbReference type="NCBI Taxonomy" id="4212"/>
    <lineage>
        <taxon>Eukaryota</taxon>
        <taxon>Viridiplantae</taxon>
        <taxon>Streptophyta</taxon>
        <taxon>Embryophyta</taxon>
        <taxon>Tracheophyta</taxon>
        <taxon>Spermatophyta</taxon>
        <taxon>Magnoliopsida</taxon>
        <taxon>eudicotyledons</taxon>
        <taxon>Gunneridae</taxon>
        <taxon>Pentapetalae</taxon>
        <taxon>asterids</taxon>
        <taxon>campanulids</taxon>
        <taxon>Asterales</taxon>
        <taxon>Asteraceae</taxon>
        <taxon>Asteroideae</taxon>
        <taxon>Heliantheae alliance</taxon>
        <taxon>Heliantheae</taxon>
        <taxon>Ambrosia</taxon>
    </lineage>
</organism>
<dbReference type="Proteomes" id="UP001206925">
    <property type="component" value="Unassembled WGS sequence"/>
</dbReference>
<evidence type="ECO:0000256" key="12">
    <source>
        <dbReference type="ARBA" id="ARBA00023242"/>
    </source>
</evidence>
<keyword evidence="7" id="KW-0653">Protein transport</keyword>
<evidence type="ECO:0000256" key="11">
    <source>
        <dbReference type="ARBA" id="ARBA00023136"/>
    </source>
</evidence>
<keyword evidence="12" id="KW-0539">Nucleus</keyword>
<name>A0AAD5GA12_AMBAR</name>
<evidence type="ECO:0000256" key="2">
    <source>
        <dbReference type="ARBA" id="ARBA00004567"/>
    </source>
</evidence>
<dbReference type="GO" id="GO:0015031">
    <property type="term" value="P:protein transport"/>
    <property type="evidence" value="ECO:0007669"/>
    <property type="project" value="UniProtKB-KW"/>
</dbReference>
<feature type="transmembrane region" description="Helical" evidence="13">
    <location>
        <begin position="29"/>
        <end position="52"/>
    </location>
</feature>
<keyword evidence="10" id="KW-0906">Nuclear pore complex</keyword>
<evidence type="ECO:0000256" key="4">
    <source>
        <dbReference type="ARBA" id="ARBA00022448"/>
    </source>
</evidence>
<comment type="caution">
    <text evidence="14">The sequence shown here is derived from an EMBL/GenBank/DDBJ whole genome shotgun (WGS) entry which is preliminary data.</text>
</comment>
<comment type="similarity">
    <text evidence="3">Belongs to the NDC1 family.</text>
</comment>
<evidence type="ECO:0000256" key="10">
    <source>
        <dbReference type="ARBA" id="ARBA00023132"/>
    </source>
</evidence>
<evidence type="ECO:0000256" key="13">
    <source>
        <dbReference type="SAM" id="Phobius"/>
    </source>
</evidence>
<feature type="transmembrane region" description="Helical" evidence="13">
    <location>
        <begin position="64"/>
        <end position="86"/>
    </location>
</feature>
<feature type="transmembrane region" description="Helical" evidence="13">
    <location>
        <begin position="228"/>
        <end position="250"/>
    </location>
</feature>
<keyword evidence="4" id="KW-0813">Transport</keyword>
<dbReference type="GO" id="GO:0051028">
    <property type="term" value="P:mRNA transport"/>
    <property type="evidence" value="ECO:0007669"/>
    <property type="project" value="UniProtKB-KW"/>
</dbReference>
<evidence type="ECO:0000256" key="6">
    <source>
        <dbReference type="ARBA" id="ARBA00022816"/>
    </source>
</evidence>